<keyword evidence="3 9" id="KW-0547">Nucleotide-binding</keyword>
<comment type="function">
    <text evidence="9">Catalyzes the phosphorylation of ribose at O-5 in a reaction requiring ATP and magnesium. The resulting D-ribose-5-phosphate can then be used either for sythesis of nucleotides, histidine, and tryptophan, or as a component of the pentose phosphate pathway.</text>
</comment>
<feature type="binding site" evidence="9">
    <location>
        <begin position="216"/>
        <end position="221"/>
    </location>
    <ligand>
        <name>ATP</name>
        <dbReference type="ChEBI" id="CHEBI:30616"/>
    </ligand>
</feature>
<dbReference type="Proteomes" id="UP000782705">
    <property type="component" value="Unassembled WGS sequence"/>
</dbReference>
<name>A0ABQ6YWR3_9ENTE</name>
<evidence type="ECO:0000256" key="5">
    <source>
        <dbReference type="ARBA" id="ARBA00022840"/>
    </source>
</evidence>
<evidence type="ECO:0000313" key="12">
    <source>
        <dbReference type="Proteomes" id="UP000782705"/>
    </source>
</evidence>
<evidence type="ECO:0000256" key="2">
    <source>
        <dbReference type="ARBA" id="ARBA00022723"/>
    </source>
</evidence>
<evidence type="ECO:0000256" key="6">
    <source>
        <dbReference type="ARBA" id="ARBA00022842"/>
    </source>
</evidence>
<comment type="caution">
    <text evidence="11">The sequence shown here is derived from an EMBL/GenBank/DDBJ whole genome shotgun (WGS) entry which is preliminary data.</text>
</comment>
<evidence type="ECO:0000256" key="3">
    <source>
        <dbReference type="ARBA" id="ARBA00022741"/>
    </source>
</evidence>
<evidence type="ECO:0000256" key="8">
    <source>
        <dbReference type="ARBA" id="ARBA00023277"/>
    </source>
</evidence>
<accession>A0ABQ6YWR3</accession>
<keyword evidence="9" id="KW-0963">Cytoplasm</keyword>
<dbReference type="EC" id="2.7.1.15" evidence="9"/>
<feature type="binding site" evidence="9">
    <location>
        <position position="136"/>
    </location>
    <ligand>
        <name>substrate</name>
    </ligand>
</feature>
<dbReference type="InterPro" id="IPR011611">
    <property type="entry name" value="PfkB_dom"/>
</dbReference>
<dbReference type="InterPro" id="IPR002139">
    <property type="entry name" value="Ribo/fructo_kinase"/>
</dbReference>
<feature type="binding site" evidence="9">
    <location>
        <position position="283"/>
    </location>
    <ligand>
        <name>K(+)</name>
        <dbReference type="ChEBI" id="CHEBI:29103"/>
    </ligand>
</feature>
<keyword evidence="6 9" id="KW-0460">Magnesium</keyword>
<keyword evidence="8 9" id="KW-0119">Carbohydrate metabolism</keyword>
<dbReference type="PANTHER" id="PTHR10584">
    <property type="entry name" value="SUGAR KINASE"/>
    <property type="match status" value="1"/>
</dbReference>
<dbReference type="RefSeq" id="WP_161903125.1">
    <property type="nucleotide sequence ID" value="NZ_MAEL01000054.1"/>
</dbReference>
<feature type="active site" description="Proton acceptor" evidence="9">
    <location>
        <position position="248"/>
    </location>
</feature>
<evidence type="ECO:0000259" key="10">
    <source>
        <dbReference type="Pfam" id="PF00294"/>
    </source>
</evidence>
<keyword evidence="7 9" id="KW-0630">Potassium</keyword>
<feature type="binding site" evidence="9">
    <location>
        <begin position="11"/>
        <end position="13"/>
    </location>
    <ligand>
        <name>substrate</name>
    </ligand>
</feature>
<evidence type="ECO:0000256" key="4">
    <source>
        <dbReference type="ARBA" id="ARBA00022777"/>
    </source>
</evidence>
<keyword evidence="5 9" id="KW-0067">ATP-binding</keyword>
<dbReference type="InterPro" id="IPR029056">
    <property type="entry name" value="Ribokinase-like"/>
</dbReference>
<dbReference type="InterPro" id="IPR011877">
    <property type="entry name" value="Ribokinase"/>
</dbReference>
<feature type="binding site" evidence="9">
    <location>
        <position position="281"/>
    </location>
    <ligand>
        <name>K(+)</name>
        <dbReference type="ChEBI" id="CHEBI:29103"/>
    </ligand>
</feature>
<keyword evidence="2 9" id="KW-0479">Metal-binding</keyword>
<sequence>MTKVLTLGSLNMDMVMTTKQMPTVGETILGETIDYFLGGKGANQAVAASRIGVPTKLIGKIGMDTFGEKIKQHLGNETIDLAGVICDDTVFTGVASIFKLPQDNAIVVLPGANSLLTAQELSAKDFQEGVLLTQLEIPIETVLQGLQLAKKNQMQTILNPAPYHRSVPTLLPWVDIITPNETEFADMVGKKIQTASELETEMLNWVREHQTQLIVTRGAEGVSYVEKHQLITVRAPKATVVDTTGAGDTFNGVLAAKLAQGMAFAEAVEWATTGASLAVEKLGAQTGMPSDTQIREKMKEK</sequence>
<comment type="subcellular location">
    <subcellularLocation>
        <location evidence="9">Cytoplasm</location>
    </subcellularLocation>
</comment>
<feature type="binding site" evidence="9">
    <location>
        <position position="242"/>
    </location>
    <ligand>
        <name>K(+)</name>
        <dbReference type="ChEBI" id="CHEBI:29103"/>
    </ligand>
</feature>
<dbReference type="CDD" id="cd01174">
    <property type="entry name" value="ribokinase"/>
    <property type="match status" value="1"/>
</dbReference>
<proteinExistence type="inferred from homology"/>
<feature type="binding site" evidence="9">
    <location>
        <position position="248"/>
    </location>
    <ligand>
        <name>substrate</name>
    </ligand>
</feature>
<comment type="subunit">
    <text evidence="9">Homodimer.</text>
</comment>
<evidence type="ECO:0000313" key="11">
    <source>
        <dbReference type="EMBL" id="KAF1302147.1"/>
    </source>
</evidence>
<evidence type="ECO:0000256" key="7">
    <source>
        <dbReference type="ARBA" id="ARBA00022958"/>
    </source>
</evidence>
<dbReference type="SUPFAM" id="SSF53613">
    <property type="entry name" value="Ribokinase-like"/>
    <property type="match status" value="1"/>
</dbReference>
<comment type="similarity">
    <text evidence="9">Belongs to the carbohydrate kinase PfkB family. Ribokinase subfamily.</text>
</comment>
<dbReference type="EMBL" id="MAEL01000054">
    <property type="protein sequence ID" value="KAF1302147.1"/>
    <property type="molecule type" value="Genomic_DNA"/>
</dbReference>
<protein>
    <recommendedName>
        <fullName evidence="9">Ribokinase</fullName>
        <shortName evidence="9">RK</shortName>
        <ecNumber evidence="9">2.7.1.15</ecNumber>
    </recommendedName>
</protein>
<feature type="binding site" evidence="9">
    <location>
        <position position="180"/>
    </location>
    <ligand>
        <name>ATP</name>
        <dbReference type="ChEBI" id="CHEBI:30616"/>
    </ligand>
</feature>
<feature type="binding site" evidence="9">
    <location>
        <position position="244"/>
    </location>
    <ligand>
        <name>K(+)</name>
        <dbReference type="ChEBI" id="CHEBI:29103"/>
    </ligand>
</feature>
<organism evidence="11 12">
    <name type="scientific">Candidatus Enterococcus willemsii</name>
    <dbReference type="NCBI Taxonomy" id="1857215"/>
    <lineage>
        <taxon>Bacteria</taxon>
        <taxon>Bacillati</taxon>
        <taxon>Bacillota</taxon>
        <taxon>Bacilli</taxon>
        <taxon>Lactobacillales</taxon>
        <taxon>Enterococcaceae</taxon>
        <taxon>Enterococcus</taxon>
    </lineage>
</organism>
<dbReference type="Pfam" id="PF00294">
    <property type="entry name" value="PfkB"/>
    <property type="match status" value="1"/>
</dbReference>
<feature type="binding site" evidence="9">
    <location>
        <position position="278"/>
    </location>
    <ligand>
        <name>K(+)</name>
        <dbReference type="ChEBI" id="CHEBI:29103"/>
    </ligand>
</feature>
<comment type="cofactor">
    <cofactor evidence="9">
        <name>Mg(2+)</name>
        <dbReference type="ChEBI" id="CHEBI:18420"/>
    </cofactor>
    <text evidence="9">Requires a divalent cation, most likely magnesium in vivo, as an electrophilic catalyst to aid phosphoryl group transfer. It is the chelate of the metal and the nucleotide that is the actual substrate.</text>
</comment>
<comment type="activity regulation">
    <text evidence="9">Activated by a monovalent cation that binds near, but not in, the active site. The most likely occupant of the site in vivo is potassium. Ion binding induces a conformational change that may alter substrate affinity.</text>
</comment>
<keyword evidence="1 9" id="KW-0808">Transferase</keyword>
<reference evidence="11 12" key="1">
    <citation type="submission" date="2016-06" db="EMBL/GenBank/DDBJ databases">
        <title>Four novel species of enterococci isolated from chicken manure.</title>
        <authorList>
            <person name="Van Tyne D."/>
        </authorList>
    </citation>
    <scope>NUCLEOTIDE SEQUENCE [LARGE SCALE GENOMIC DNA]</scope>
    <source>
        <strain evidence="11 12">CU12B</strain>
    </source>
</reference>
<comment type="caution">
    <text evidence="9">Lacks conserved residue(s) required for the propagation of feature annotation.</text>
</comment>
<dbReference type="PRINTS" id="PR00990">
    <property type="entry name" value="RIBOKINASE"/>
</dbReference>
<feature type="binding site" evidence="9">
    <location>
        <begin position="247"/>
        <end position="248"/>
    </location>
    <ligand>
        <name>ATP</name>
        <dbReference type="ChEBI" id="CHEBI:30616"/>
    </ligand>
</feature>
<comment type="catalytic activity">
    <reaction evidence="9">
        <text>D-ribose + ATP = D-ribose 5-phosphate + ADP + H(+)</text>
        <dbReference type="Rhea" id="RHEA:13697"/>
        <dbReference type="ChEBI" id="CHEBI:15378"/>
        <dbReference type="ChEBI" id="CHEBI:30616"/>
        <dbReference type="ChEBI" id="CHEBI:47013"/>
        <dbReference type="ChEBI" id="CHEBI:78346"/>
        <dbReference type="ChEBI" id="CHEBI:456216"/>
        <dbReference type="EC" id="2.7.1.15"/>
    </reaction>
</comment>
<evidence type="ECO:0000256" key="1">
    <source>
        <dbReference type="ARBA" id="ARBA00022679"/>
    </source>
</evidence>
<keyword evidence="4 9" id="KW-0418">Kinase</keyword>
<dbReference type="PANTHER" id="PTHR10584:SF166">
    <property type="entry name" value="RIBOKINASE"/>
    <property type="match status" value="1"/>
</dbReference>
<feature type="binding site" evidence="9">
    <location>
        <begin position="39"/>
        <end position="43"/>
    </location>
    <ligand>
        <name>substrate</name>
    </ligand>
</feature>
<evidence type="ECO:0000256" key="9">
    <source>
        <dbReference type="HAMAP-Rule" id="MF_01987"/>
    </source>
</evidence>
<keyword evidence="12" id="KW-1185">Reference proteome</keyword>
<dbReference type="Gene3D" id="3.40.1190.20">
    <property type="match status" value="1"/>
</dbReference>
<gene>
    <name evidence="9" type="primary">rbsK</name>
    <name evidence="11" type="ORF">BAU17_01885</name>
</gene>
<dbReference type="HAMAP" id="MF_01987">
    <property type="entry name" value="Ribokinase"/>
    <property type="match status" value="1"/>
</dbReference>
<comment type="pathway">
    <text evidence="9">Carbohydrate metabolism; D-ribose degradation; D-ribose 5-phosphate from beta-D-ribopyranose: step 2/2.</text>
</comment>
<feature type="domain" description="Carbohydrate kinase PfkB" evidence="10">
    <location>
        <begin position="1"/>
        <end position="290"/>
    </location>
</feature>